<sequence>LWPSLSRLISNWDGNIIVTGDFNEVREARKGTILEKAMPDHRPILLKESVVNYGNATRDYLNFQGSSMKILGDIKRKEASDLAQKAKIKWAIKGDENSNFFHGSLNKMWRQIAIKGGARPSLGDMSFIQIEQREFFEHDVFNEEIKRDVWDCRCNYSFIALIPKVGNAKFVLEFRPISLIGFQYKIVGKLLANMHSTVTGSHVSVSQSAFIKGRNILDGPLILNECMAWYRKRKKDLMVFKVDFEKAFDSLRWDYLDVVMENLGFRYKWRTWISGYLNNFRASILVNGTPTAEFEMFKGLRQGDLLSLFLFILAMEGFHATICKAVSRGVFKGALIGQGNLIVSHLFYANDATFIGVSVPDVDVADMAKILGYGVSKFPMMYLGVPIVCNMG</sequence>
<keyword evidence="2" id="KW-0548">Nucleotidyltransferase</keyword>
<name>A0A699IVG7_TANCI</name>
<dbReference type="GO" id="GO:0003964">
    <property type="term" value="F:RNA-directed DNA polymerase activity"/>
    <property type="evidence" value="ECO:0007669"/>
    <property type="project" value="UniProtKB-KW"/>
</dbReference>
<reference evidence="2" key="1">
    <citation type="journal article" date="2019" name="Sci. Rep.">
        <title>Draft genome of Tanacetum cinerariifolium, the natural source of mosquito coil.</title>
        <authorList>
            <person name="Yamashiro T."/>
            <person name="Shiraishi A."/>
            <person name="Satake H."/>
            <person name="Nakayama K."/>
        </authorList>
    </citation>
    <scope>NUCLEOTIDE SEQUENCE</scope>
</reference>
<dbReference type="EMBL" id="BKCJ010338504">
    <property type="protein sequence ID" value="GEZ89449.1"/>
    <property type="molecule type" value="Genomic_DNA"/>
</dbReference>
<dbReference type="PANTHER" id="PTHR46890">
    <property type="entry name" value="NON-LTR RETROLELEMENT REVERSE TRANSCRIPTASE-LIKE PROTEIN-RELATED"/>
    <property type="match status" value="1"/>
</dbReference>
<dbReference type="PANTHER" id="PTHR46890:SF50">
    <property type="entry name" value="RNA-DIRECTED DNA POLYMERASE, EUKARYOTA, REVERSE TRANSCRIPTASE ZINC-BINDING DOMAIN PROTEIN-RELATED"/>
    <property type="match status" value="1"/>
</dbReference>
<keyword evidence="2" id="KW-0808">Transferase</keyword>
<accession>A0A699IVG7</accession>
<dbReference type="InterPro" id="IPR043502">
    <property type="entry name" value="DNA/RNA_pol_sf"/>
</dbReference>
<keyword evidence="2" id="KW-0695">RNA-directed DNA polymerase</keyword>
<evidence type="ECO:0000259" key="1">
    <source>
        <dbReference type="Pfam" id="PF00078"/>
    </source>
</evidence>
<evidence type="ECO:0000313" key="2">
    <source>
        <dbReference type="EMBL" id="GEZ89449.1"/>
    </source>
</evidence>
<proteinExistence type="predicted"/>
<dbReference type="InterPro" id="IPR000477">
    <property type="entry name" value="RT_dom"/>
</dbReference>
<dbReference type="SUPFAM" id="SSF56672">
    <property type="entry name" value="DNA/RNA polymerases"/>
    <property type="match status" value="1"/>
</dbReference>
<dbReference type="InterPro" id="IPR052343">
    <property type="entry name" value="Retrotransposon-Effector_Assoc"/>
</dbReference>
<dbReference type="CDD" id="cd01650">
    <property type="entry name" value="RT_nLTR_like"/>
    <property type="match status" value="1"/>
</dbReference>
<feature type="domain" description="Reverse transcriptase" evidence="1">
    <location>
        <begin position="171"/>
        <end position="352"/>
    </location>
</feature>
<dbReference type="AlphaFoldDB" id="A0A699IVG7"/>
<comment type="caution">
    <text evidence="2">The sequence shown here is derived from an EMBL/GenBank/DDBJ whole genome shotgun (WGS) entry which is preliminary data.</text>
</comment>
<dbReference type="Pfam" id="PF00078">
    <property type="entry name" value="RVT_1"/>
    <property type="match status" value="1"/>
</dbReference>
<feature type="non-terminal residue" evidence="2">
    <location>
        <position position="1"/>
    </location>
</feature>
<gene>
    <name evidence="2" type="ORF">Tci_561422</name>
</gene>
<protein>
    <submittedName>
        <fullName evidence="2">RNA-directed DNA polymerase, eukaryota</fullName>
    </submittedName>
</protein>
<organism evidence="2">
    <name type="scientific">Tanacetum cinerariifolium</name>
    <name type="common">Dalmatian daisy</name>
    <name type="synonym">Chrysanthemum cinerariifolium</name>
    <dbReference type="NCBI Taxonomy" id="118510"/>
    <lineage>
        <taxon>Eukaryota</taxon>
        <taxon>Viridiplantae</taxon>
        <taxon>Streptophyta</taxon>
        <taxon>Embryophyta</taxon>
        <taxon>Tracheophyta</taxon>
        <taxon>Spermatophyta</taxon>
        <taxon>Magnoliopsida</taxon>
        <taxon>eudicotyledons</taxon>
        <taxon>Gunneridae</taxon>
        <taxon>Pentapetalae</taxon>
        <taxon>asterids</taxon>
        <taxon>campanulids</taxon>
        <taxon>Asterales</taxon>
        <taxon>Asteraceae</taxon>
        <taxon>Asteroideae</taxon>
        <taxon>Anthemideae</taxon>
        <taxon>Anthemidinae</taxon>
        <taxon>Tanacetum</taxon>
    </lineage>
</organism>